<dbReference type="Proteomes" id="UP001595799">
    <property type="component" value="Unassembled WGS sequence"/>
</dbReference>
<comment type="cofactor">
    <cofactor evidence="1">
        <name>Zn(2+)</name>
        <dbReference type="ChEBI" id="CHEBI:29105"/>
    </cofactor>
</comment>
<evidence type="ECO:0000256" key="4">
    <source>
        <dbReference type="ARBA" id="ARBA00022723"/>
    </source>
</evidence>
<dbReference type="Pfam" id="PF05193">
    <property type="entry name" value="Peptidase_M16_C"/>
    <property type="match status" value="1"/>
</dbReference>
<reference evidence="13" key="1">
    <citation type="journal article" date="2019" name="Int. J. Syst. Evol. Microbiol.">
        <title>The Global Catalogue of Microorganisms (GCM) 10K type strain sequencing project: providing services to taxonomists for standard genome sequencing and annotation.</title>
        <authorList>
            <consortium name="The Broad Institute Genomics Platform"/>
            <consortium name="The Broad Institute Genome Sequencing Center for Infectious Disease"/>
            <person name="Wu L."/>
            <person name="Ma J."/>
        </authorList>
    </citation>
    <scope>NUCLEOTIDE SEQUENCE [LARGE SCALE GENOMIC DNA]</scope>
    <source>
        <strain evidence="13">CECT 8472</strain>
    </source>
</reference>
<dbReference type="InterPro" id="IPR001431">
    <property type="entry name" value="Pept_M16_Zn_BS"/>
</dbReference>
<keyword evidence="6" id="KW-0862">Zinc</keyword>
<proteinExistence type="inferred from homology"/>
<dbReference type="InterPro" id="IPR050626">
    <property type="entry name" value="Peptidase_M16"/>
</dbReference>
<evidence type="ECO:0000256" key="1">
    <source>
        <dbReference type="ARBA" id="ARBA00001947"/>
    </source>
</evidence>
<dbReference type="SUPFAM" id="SSF63411">
    <property type="entry name" value="LuxS/MPP-like metallohydrolase"/>
    <property type="match status" value="2"/>
</dbReference>
<protein>
    <submittedName>
        <fullName evidence="12">M16 family metallopeptidase</fullName>
    </submittedName>
</protein>
<gene>
    <name evidence="12" type="ORF">ACFOW6_03975</name>
</gene>
<keyword evidence="7" id="KW-0482">Metalloprotease</keyword>
<evidence type="ECO:0000259" key="11">
    <source>
        <dbReference type="Pfam" id="PF05193"/>
    </source>
</evidence>
<dbReference type="Pfam" id="PF00675">
    <property type="entry name" value="Peptidase_M16"/>
    <property type="match status" value="1"/>
</dbReference>
<dbReference type="RefSeq" id="WP_382421043.1">
    <property type="nucleotide sequence ID" value="NZ_JBHSCW010000002.1"/>
</dbReference>
<evidence type="ECO:0000256" key="7">
    <source>
        <dbReference type="ARBA" id="ARBA00023049"/>
    </source>
</evidence>
<comment type="caution">
    <text evidence="12">The sequence shown here is derived from an EMBL/GenBank/DDBJ whole genome shotgun (WGS) entry which is preliminary data.</text>
</comment>
<evidence type="ECO:0000256" key="3">
    <source>
        <dbReference type="ARBA" id="ARBA00022670"/>
    </source>
</evidence>
<organism evidence="12 13">
    <name type="scientific">Fodinicurvata halophila</name>
    <dbReference type="NCBI Taxonomy" id="1419723"/>
    <lineage>
        <taxon>Bacteria</taxon>
        <taxon>Pseudomonadati</taxon>
        <taxon>Pseudomonadota</taxon>
        <taxon>Alphaproteobacteria</taxon>
        <taxon>Rhodospirillales</taxon>
        <taxon>Rhodovibrionaceae</taxon>
        <taxon>Fodinicurvata</taxon>
    </lineage>
</organism>
<evidence type="ECO:0000256" key="6">
    <source>
        <dbReference type="ARBA" id="ARBA00022833"/>
    </source>
</evidence>
<dbReference type="PROSITE" id="PS00143">
    <property type="entry name" value="INSULINASE"/>
    <property type="match status" value="1"/>
</dbReference>
<keyword evidence="13" id="KW-1185">Reference proteome</keyword>
<name>A0ABV8UJQ4_9PROT</name>
<comment type="similarity">
    <text evidence="2 8">Belongs to the peptidase M16 family.</text>
</comment>
<dbReference type="InterPro" id="IPR011249">
    <property type="entry name" value="Metalloenz_LuxS/M16"/>
</dbReference>
<evidence type="ECO:0000256" key="5">
    <source>
        <dbReference type="ARBA" id="ARBA00022801"/>
    </source>
</evidence>
<keyword evidence="9" id="KW-0732">Signal</keyword>
<evidence type="ECO:0000313" key="13">
    <source>
        <dbReference type="Proteomes" id="UP001595799"/>
    </source>
</evidence>
<evidence type="ECO:0000256" key="2">
    <source>
        <dbReference type="ARBA" id="ARBA00007261"/>
    </source>
</evidence>
<evidence type="ECO:0000259" key="10">
    <source>
        <dbReference type="Pfam" id="PF00675"/>
    </source>
</evidence>
<evidence type="ECO:0000313" key="12">
    <source>
        <dbReference type="EMBL" id="MFC4350698.1"/>
    </source>
</evidence>
<dbReference type="EMBL" id="JBHSCW010000002">
    <property type="protein sequence ID" value="MFC4350698.1"/>
    <property type="molecule type" value="Genomic_DNA"/>
</dbReference>
<dbReference type="PANTHER" id="PTHR43690:SF17">
    <property type="entry name" value="PROTEIN YHJJ"/>
    <property type="match status" value="1"/>
</dbReference>
<dbReference type="InterPro" id="IPR007863">
    <property type="entry name" value="Peptidase_M16_C"/>
</dbReference>
<keyword evidence="3" id="KW-0645">Protease</keyword>
<evidence type="ECO:0000256" key="9">
    <source>
        <dbReference type="SAM" id="SignalP"/>
    </source>
</evidence>
<keyword evidence="4" id="KW-0479">Metal-binding</keyword>
<sequence length="447" mass="49677">MRPILALLVLVMSGALAFTAKAQVFEPESFTLDNGLQVVVVPNDRAPILTHMIWYRVGSADEPVGESGIAHFLEHLMFKGTDEVEAGEFSRLVAREGGRDNAYTSYDFTAYFQTIASDRLDMVMELEADRMTGLALDEEEVIPERDVVLEERRSRTENQPASRLSEMASAALYLHHPYGQPIIGWENEIRQLGEEDALEFYETWYAPNNAILIVAGDTSVEEVRRLAETHYGDIERRAVPERKRVEEPTQWAGRRVELADPQVGQSSVSIRYLAPSYNKALGESSERAPYALQVLEELLGGQTGRFYQEMVVKQEVAAGAGASYRANSLDLSEFSVSVTPRDSADLEAAETALREEIERLLEKGVSEQEVERARQRLMDSVAYAQDSVSGPAHFIGRALTTGQSLEDIEAWPERIGEVTAEEVEAAAELVFDPDRSVTGVLKSEPTS</sequence>
<dbReference type="Gene3D" id="3.30.830.10">
    <property type="entry name" value="Metalloenzyme, LuxS/M16 peptidase-like"/>
    <property type="match status" value="2"/>
</dbReference>
<dbReference type="PANTHER" id="PTHR43690">
    <property type="entry name" value="NARDILYSIN"/>
    <property type="match status" value="1"/>
</dbReference>
<accession>A0ABV8UJQ4</accession>
<feature type="domain" description="Peptidase M16 C-terminal" evidence="11">
    <location>
        <begin position="195"/>
        <end position="377"/>
    </location>
</feature>
<feature type="domain" description="Peptidase M16 N-terminal" evidence="10">
    <location>
        <begin position="39"/>
        <end position="184"/>
    </location>
</feature>
<feature type="signal peptide" evidence="9">
    <location>
        <begin position="1"/>
        <end position="22"/>
    </location>
</feature>
<feature type="chain" id="PRO_5045888419" evidence="9">
    <location>
        <begin position="23"/>
        <end position="447"/>
    </location>
</feature>
<evidence type="ECO:0000256" key="8">
    <source>
        <dbReference type="RuleBase" id="RU004447"/>
    </source>
</evidence>
<dbReference type="InterPro" id="IPR011765">
    <property type="entry name" value="Pept_M16_N"/>
</dbReference>
<keyword evidence="5" id="KW-0378">Hydrolase</keyword>